<dbReference type="RefSeq" id="WP_353069127.1">
    <property type="nucleotide sequence ID" value="NZ_CP132932.1"/>
</dbReference>
<dbReference type="SUPFAM" id="SSF54427">
    <property type="entry name" value="NTF2-like"/>
    <property type="match status" value="1"/>
</dbReference>
<name>A0AAU7ZCT6_9BACT</name>
<reference evidence="2" key="2">
    <citation type="journal article" date="2024" name="Environ. Microbiol.">
        <title>Genome analysis and description of Tunturibacter gen. nov. expands the diversity of Terriglobia in tundra soils.</title>
        <authorList>
            <person name="Messyasz A."/>
            <person name="Mannisto M.K."/>
            <person name="Kerkhof L.J."/>
            <person name="Haggblom M.M."/>
        </authorList>
    </citation>
    <scope>NUCLEOTIDE SEQUENCE</scope>
    <source>
        <strain evidence="2">M8UP23</strain>
    </source>
</reference>
<protein>
    <submittedName>
        <fullName evidence="2">Uncharacterized protein</fullName>
    </submittedName>
</protein>
<dbReference type="Gene3D" id="3.10.450.50">
    <property type="match status" value="1"/>
</dbReference>
<feature type="compositionally biased region" description="Pro residues" evidence="1">
    <location>
        <begin position="406"/>
        <end position="417"/>
    </location>
</feature>
<feature type="region of interest" description="Disordered" evidence="1">
    <location>
        <begin position="255"/>
        <end position="280"/>
    </location>
</feature>
<sequence length="579" mass="63669">MRFEIHETVQTPDPEMVLRALEMCSREISSEVVRSGDRITLRGVGPSPRSKNQHDTTVFCVNAENNETVIQGEVNFQASALLGETSQQEVVRSKLDELFEQMKAQIHLDSMRVAAYTAARKSASSTTGVASSTTVIDRPEDPNAIELRDELRELEPSEEKVWLSEETETLQPSEEKAASAVTPETVMEAMTAAAPDSGWGAAALVDLDEPQGFELPDQRSESPPAPIAEPFIAPPMEYRPAGIKNGPERATRAIDSAPTATQTTAQTKARTEGQARPTAANQAPLWEAARNPVRHPEFDAGLGREDELTWNARIPPHRLQMEEERTSGWKKIARGIAAFAILLALAGVGYRLYSLHPDLFAYPASIAAKYFSSPEIHAPAVSAPLPTAPLPIDPKASEGPLAKTPSPVPSLPNPNPQPVANSVEVKRWLQGWAASMQTRDANAQASFYADKLDRYLDQRNVGRAAVLRDREATNRMRKGLWTVKMEDIVIERQTESEAEVRLMKHFISEPEQSEILESFVPTRLTLKRIDGQWKITSEQDQPTISVSPWKAQGGVWRDQDMPGVKQAQFSTACVGGCAS</sequence>
<proteinExistence type="predicted"/>
<gene>
    <name evidence="2" type="ORF">RBB75_20105</name>
</gene>
<feature type="region of interest" description="Disordered" evidence="1">
    <location>
        <begin position="156"/>
        <end position="180"/>
    </location>
</feature>
<dbReference type="InterPro" id="IPR032710">
    <property type="entry name" value="NTF2-like_dom_sf"/>
</dbReference>
<accession>A0AAU7ZCT6</accession>
<dbReference type="KEGG" id="temp:RBB75_20105"/>
<dbReference type="EMBL" id="CP132932">
    <property type="protein sequence ID" value="XCB26695.1"/>
    <property type="molecule type" value="Genomic_DNA"/>
</dbReference>
<organism evidence="2">
    <name type="scientific">Tunturiibacter empetritectus</name>
    <dbReference type="NCBI Taxonomy" id="3069691"/>
    <lineage>
        <taxon>Bacteria</taxon>
        <taxon>Pseudomonadati</taxon>
        <taxon>Acidobacteriota</taxon>
        <taxon>Terriglobia</taxon>
        <taxon>Terriglobales</taxon>
        <taxon>Acidobacteriaceae</taxon>
        <taxon>Tunturiibacter</taxon>
    </lineage>
</organism>
<evidence type="ECO:0000256" key="1">
    <source>
        <dbReference type="SAM" id="MobiDB-lite"/>
    </source>
</evidence>
<feature type="region of interest" description="Disordered" evidence="1">
    <location>
        <begin position="389"/>
        <end position="419"/>
    </location>
</feature>
<dbReference type="AlphaFoldDB" id="A0AAU7ZCT6"/>
<evidence type="ECO:0000313" key="2">
    <source>
        <dbReference type="EMBL" id="XCB26695.1"/>
    </source>
</evidence>
<reference evidence="2" key="1">
    <citation type="submission" date="2023-08" db="EMBL/GenBank/DDBJ databases">
        <authorList>
            <person name="Messyasz A."/>
            <person name="Mannisto M.K."/>
            <person name="Kerkhof L.J."/>
            <person name="Haggblom M."/>
        </authorList>
    </citation>
    <scope>NUCLEOTIDE SEQUENCE</scope>
    <source>
        <strain evidence="2">M8UP23</strain>
    </source>
</reference>